<protein>
    <recommendedName>
        <fullName evidence="5">Tyr recombinase domain-containing protein</fullName>
    </recommendedName>
</protein>
<organism evidence="3 4">
    <name type="scientific">Actinoallomurus oryzae</name>
    <dbReference type="NCBI Taxonomy" id="502180"/>
    <lineage>
        <taxon>Bacteria</taxon>
        <taxon>Bacillati</taxon>
        <taxon>Actinomycetota</taxon>
        <taxon>Actinomycetes</taxon>
        <taxon>Streptosporangiales</taxon>
        <taxon>Thermomonosporaceae</taxon>
        <taxon>Actinoallomurus</taxon>
    </lineage>
</organism>
<evidence type="ECO:0000256" key="2">
    <source>
        <dbReference type="SAM" id="MobiDB-lite"/>
    </source>
</evidence>
<proteinExistence type="predicted"/>
<feature type="region of interest" description="Disordered" evidence="2">
    <location>
        <begin position="61"/>
        <end position="88"/>
    </location>
</feature>
<dbReference type="Proteomes" id="UP001500503">
    <property type="component" value="Unassembled WGS sequence"/>
</dbReference>
<sequence length="334" mass="36897">MVHRGIHPAQVWTPHTGLPHDAGITTWENSIRKEYADTTARATRSLLFTILGDAVLDPGASLKANPAARPPRARGRRSGRTNRGRARKKWPTPVEVVLAAERTSVLSGRDLDFVMVVTLGWTGMRWTEVQGMQREYLAAEYYELDWQLPEVAGRFLREPLKSDSYRTHDPDDGISRVDLPPFLDELLQGVIYSRDGKCECVSRGRDCDGAGWIFLGPNRGHFRRINYARRYWHPAWDGAHPARKSGSTGAPEKPVLVDATSWPGQPLHGSPMAVPGQPLTPPAIGQGKAGRGRLPMGAENTYAPACAPQSRCFRSSFDRKTGSDLGWAILGSNQ</sequence>
<dbReference type="SUPFAM" id="SSF56349">
    <property type="entry name" value="DNA breaking-rejoining enzymes"/>
    <property type="match status" value="1"/>
</dbReference>
<comment type="caution">
    <text evidence="3">The sequence shown here is derived from an EMBL/GenBank/DDBJ whole genome shotgun (WGS) entry which is preliminary data.</text>
</comment>
<evidence type="ECO:0000313" key="4">
    <source>
        <dbReference type="Proteomes" id="UP001500503"/>
    </source>
</evidence>
<reference evidence="4" key="1">
    <citation type="journal article" date="2019" name="Int. J. Syst. Evol. Microbiol.">
        <title>The Global Catalogue of Microorganisms (GCM) 10K type strain sequencing project: providing services to taxonomists for standard genome sequencing and annotation.</title>
        <authorList>
            <consortium name="The Broad Institute Genomics Platform"/>
            <consortium name="The Broad Institute Genome Sequencing Center for Infectious Disease"/>
            <person name="Wu L."/>
            <person name="Ma J."/>
        </authorList>
    </citation>
    <scope>NUCLEOTIDE SEQUENCE [LARGE SCALE GENOMIC DNA]</scope>
    <source>
        <strain evidence="4">JCM 17933</strain>
    </source>
</reference>
<name>A0ABP8PSH5_9ACTN</name>
<keyword evidence="1" id="KW-0233">DNA recombination</keyword>
<feature type="compositionally biased region" description="Basic residues" evidence="2">
    <location>
        <begin position="71"/>
        <end position="88"/>
    </location>
</feature>
<accession>A0ABP8PSH5</accession>
<dbReference type="InterPro" id="IPR011010">
    <property type="entry name" value="DNA_brk_join_enz"/>
</dbReference>
<evidence type="ECO:0008006" key="5">
    <source>
        <dbReference type="Google" id="ProtNLM"/>
    </source>
</evidence>
<evidence type="ECO:0000256" key="1">
    <source>
        <dbReference type="ARBA" id="ARBA00023172"/>
    </source>
</evidence>
<keyword evidence="4" id="KW-1185">Reference proteome</keyword>
<dbReference type="InterPro" id="IPR013762">
    <property type="entry name" value="Integrase-like_cat_sf"/>
</dbReference>
<evidence type="ECO:0000313" key="3">
    <source>
        <dbReference type="EMBL" id="GAA4490560.1"/>
    </source>
</evidence>
<gene>
    <name evidence="3" type="ORF">GCM10023191_022900</name>
</gene>
<dbReference type="EMBL" id="BAABHF010000016">
    <property type="protein sequence ID" value="GAA4490560.1"/>
    <property type="molecule type" value="Genomic_DNA"/>
</dbReference>
<feature type="region of interest" description="Disordered" evidence="2">
    <location>
        <begin position="272"/>
        <end position="291"/>
    </location>
</feature>
<dbReference type="Gene3D" id="1.10.443.10">
    <property type="entry name" value="Intergrase catalytic core"/>
    <property type="match status" value="1"/>
</dbReference>